<dbReference type="STRING" id="1917485.BOO69_16930"/>
<dbReference type="GO" id="GO:0016020">
    <property type="term" value="C:membrane"/>
    <property type="evidence" value="ECO:0007669"/>
    <property type="project" value="TreeGrafter"/>
</dbReference>
<evidence type="ECO:0000313" key="3">
    <source>
        <dbReference type="Proteomes" id="UP000181897"/>
    </source>
</evidence>
<sequence length="303" mass="33430">MIWVLLALAIVAATPPLVERYRKPMDDTARGSAPGRLVQLPMGVIHFQWHGPANGPVCICIHGLTTPSFVWGGLNRGLTRMGYRVLTYDLYGRGYSDRPGQPQDRAFFLEQLRALLAHEGVERDITVIGYSMGGAIGTAFAAAHPERVRRLVLLAPAGMGLSRGRMMRFIMETPVIGDWLMLALFPRLHRKNVRAERDLPSAVPHITDLQLAELDYRGFTPAVLASLRGILSDTMEAEHRKLHAAGLPVLAIWGEEDKVIPAECIGTLAAWSRNAEHEVIEGAGHGLTYTHADEILDILKTRL</sequence>
<dbReference type="PANTHER" id="PTHR43798">
    <property type="entry name" value="MONOACYLGLYCEROL LIPASE"/>
    <property type="match status" value="1"/>
</dbReference>
<name>A0A1J0WL51_9RHOB</name>
<dbReference type="OrthoDB" id="7267294at2"/>
<dbReference type="AlphaFoldDB" id="A0A1J0WL51"/>
<dbReference type="PRINTS" id="PR00111">
    <property type="entry name" value="ABHYDROLASE"/>
</dbReference>
<dbReference type="EMBL" id="CP018076">
    <property type="protein sequence ID" value="APE44902.1"/>
    <property type="molecule type" value="Genomic_DNA"/>
</dbReference>
<keyword evidence="3" id="KW-1185">Reference proteome</keyword>
<gene>
    <name evidence="2" type="ORF">BOO69_16930</name>
</gene>
<dbReference type="GO" id="GO:0016787">
    <property type="term" value="F:hydrolase activity"/>
    <property type="evidence" value="ECO:0007669"/>
    <property type="project" value="UniProtKB-KW"/>
</dbReference>
<dbReference type="RefSeq" id="WP_071973248.1">
    <property type="nucleotide sequence ID" value="NZ_CP018076.1"/>
</dbReference>
<dbReference type="InterPro" id="IPR050266">
    <property type="entry name" value="AB_hydrolase_sf"/>
</dbReference>
<feature type="domain" description="AB hydrolase-1" evidence="1">
    <location>
        <begin position="59"/>
        <end position="290"/>
    </location>
</feature>
<organism evidence="2 3">
    <name type="scientific">Sulfitobacter alexandrii</name>
    <dbReference type="NCBI Taxonomy" id="1917485"/>
    <lineage>
        <taxon>Bacteria</taxon>
        <taxon>Pseudomonadati</taxon>
        <taxon>Pseudomonadota</taxon>
        <taxon>Alphaproteobacteria</taxon>
        <taxon>Rhodobacterales</taxon>
        <taxon>Roseobacteraceae</taxon>
        <taxon>Sulfitobacter</taxon>
    </lineage>
</organism>
<dbReference type="Proteomes" id="UP000181897">
    <property type="component" value="Chromosome"/>
</dbReference>
<evidence type="ECO:0000313" key="2">
    <source>
        <dbReference type="EMBL" id="APE44902.1"/>
    </source>
</evidence>
<protein>
    <submittedName>
        <fullName evidence="2">Alpha/beta hydrolase</fullName>
    </submittedName>
</protein>
<dbReference type="PANTHER" id="PTHR43798:SF33">
    <property type="entry name" value="HYDROLASE, PUTATIVE (AFU_ORTHOLOGUE AFUA_2G14860)-RELATED"/>
    <property type="match status" value="1"/>
</dbReference>
<dbReference type="InterPro" id="IPR000073">
    <property type="entry name" value="AB_hydrolase_1"/>
</dbReference>
<reference evidence="2 3" key="1">
    <citation type="submission" date="2016-11" db="EMBL/GenBank/DDBJ databases">
        <title>Complete genome sequence of Sulfitobacter sp. AM1-D1, a toxic bacteria associated with marine dinoflagellate Alexandrium minutum in East China Sea.</title>
        <authorList>
            <person name="Yang Q."/>
            <person name="Zhang X."/>
            <person name="Tian X."/>
        </authorList>
    </citation>
    <scope>NUCLEOTIDE SEQUENCE [LARGE SCALE GENOMIC DNA]</scope>
    <source>
        <strain evidence="2 3">AM1-D1</strain>
    </source>
</reference>
<dbReference type="PRINTS" id="PR00412">
    <property type="entry name" value="EPOXHYDRLASE"/>
</dbReference>
<dbReference type="Gene3D" id="3.40.50.1820">
    <property type="entry name" value="alpha/beta hydrolase"/>
    <property type="match status" value="1"/>
</dbReference>
<accession>A0A1J0WL51</accession>
<keyword evidence="2" id="KW-0378">Hydrolase</keyword>
<dbReference type="SUPFAM" id="SSF53474">
    <property type="entry name" value="alpha/beta-Hydrolases"/>
    <property type="match status" value="1"/>
</dbReference>
<dbReference type="KEGG" id="suam:BOO69_16930"/>
<dbReference type="InterPro" id="IPR000639">
    <property type="entry name" value="Epox_hydrolase-like"/>
</dbReference>
<dbReference type="InterPro" id="IPR029058">
    <property type="entry name" value="AB_hydrolase_fold"/>
</dbReference>
<dbReference type="Pfam" id="PF00561">
    <property type="entry name" value="Abhydrolase_1"/>
    <property type="match status" value="1"/>
</dbReference>
<evidence type="ECO:0000259" key="1">
    <source>
        <dbReference type="Pfam" id="PF00561"/>
    </source>
</evidence>
<proteinExistence type="predicted"/>